<feature type="region of interest" description="Disordered" evidence="1">
    <location>
        <begin position="1"/>
        <end position="54"/>
    </location>
</feature>
<protein>
    <recommendedName>
        <fullName evidence="2">LysM domain-containing protein</fullName>
    </recommendedName>
</protein>
<gene>
    <name evidence="3" type="ORF">SDC9_133959</name>
</gene>
<sequence>MGEVAAALPPSSECTPVVRGDIAPPPDQTPAQQVPAIPPTAGVPMPPPPKPQALPEKTEIYTVQSGDTLLKIARSHQTSLEILMGLNGLPREQADHLKIGQKIKVPALTTNRDNEKTSTVVAGLVAPPAEK</sequence>
<evidence type="ECO:0000313" key="3">
    <source>
        <dbReference type="EMBL" id="MPM86867.1"/>
    </source>
</evidence>
<dbReference type="InterPro" id="IPR036779">
    <property type="entry name" value="LysM_dom_sf"/>
</dbReference>
<evidence type="ECO:0000259" key="2">
    <source>
        <dbReference type="PROSITE" id="PS51782"/>
    </source>
</evidence>
<feature type="domain" description="LysM" evidence="2">
    <location>
        <begin position="59"/>
        <end position="105"/>
    </location>
</feature>
<dbReference type="AlphaFoldDB" id="A0A645DCC8"/>
<dbReference type="EMBL" id="VSSQ01034808">
    <property type="protein sequence ID" value="MPM86867.1"/>
    <property type="molecule type" value="Genomic_DNA"/>
</dbReference>
<proteinExistence type="predicted"/>
<organism evidence="3">
    <name type="scientific">bioreactor metagenome</name>
    <dbReference type="NCBI Taxonomy" id="1076179"/>
    <lineage>
        <taxon>unclassified sequences</taxon>
        <taxon>metagenomes</taxon>
        <taxon>ecological metagenomes</taxon>
    </lineage>
</organism>
<dbReference type="PROSITE" id="PS51782">
    <property type="entry name" value="LYSM"/>
    <property type="match status" value="1"/>
</dbReference>
<dbReference type="Pfam" id="PF01476">
    <property type="entry name" value="LysM"/>
    <property type="match status" value="1"/>
</dbReference>
<reference evidence="3" key="1">
    <citation type="submission" date="2019-08" db="EMBL/GenBank/DDBJ databases">
        <authorList>
            <person name="Kucharzyk K."/>
            <person name="Murdoch R.W."/>
            <person name="Higgins S."/>
            <person name="Loffler F."/>
        </authorList>
    </citation>
    <scope>NUCLEOTIDE SEQUENCE</scope>
</reference>
<dbReference type="SUPFAM" id="SSF54106">
    <property type="entry name" value="LysM domain"/>
    <property type="match status" value="1"/>
</dbReference>
<dbReference type="Gene3D" id="3.10.350.10">
    <property type="entry name" value="LysM domain"/>
    <property type="match status" value="1"/>
</dbReference>
<name>A0A645DCC8_9ZZZZ</name>
<evidence type="ECO:0000256" key="1">
    <source>
        <dbReference type="SAM" id="MobiDB-lite"/>
    </source>
</evidence>
<dbReference type="CDD" id="cd00118">
    <property type="entry name" value="LysM"/>
    <property type="match status" value="1"/>
</dbReference>
<comment type="caution">
    <text evidence="3">The sequence shown here is derived from an EMBL/GenBank/DDBJ whole genome shotgun (WGS) entry which is preliminary data.</text>
</comment>
<dbReference type="InterPro" id="IPR018392">
    <property type="entry name" value="LysM"/>
</dbReference>
<accession>A0A645DCC8</accession>
<dbReference type="SMART" id="SM00257">
    <property type="entry name" value="LysM"/>
    <property type="match status" value="1"/>
</dbReference>